<dbReference type="PANTHER" id="PTHR34976:SF2">
    <property type="entry name" value="TYPE VII SECRETION SYSTEM PROTEIN ESSD"/>
    <property type="match status" value="1"/>
</dbReference>
<gene>
    <name evidence="2" type="ORF">C7459_12213</name>
</gene>
<name>A0A316D504_9BACL</name>
<dbReference type="Gene3D" id="1.10.287.1060">
    <property type="entry name" value="ESAT-6-like"/>
    <property type="match status" value="1"/>
</dbReference>
<dbReference type="EMBL" id="QGGL01000022">
    <property type="protein sequence ID" value="PWK05647.1"/>
    <property type="molecule type" value="Genomic_DNA"/>
</dbReference>
<sequence>MQASPTSLRYGAGRFATGASDLRYKASRVKTYAIQTQWVGEAGTAFRQVCGILISDLQKAADALERTAAELGTLATRMEQIENLRRQIMYIEQDLWNLPHDEQYRPARVNLSHQLNNLRQQAERESREADQRATSAFQQIQGDLHSMHFYAQDRRWWDDLLSGLKATGGFVVGVGEAVVDAVVGIFESIAHLDETFANLVHMVEHPILTGEAIWQQVSDSWTRDVTNGDAYSAGKWWGQAVGGVILSIIGNKGADKVSLLTKVGRTAEGAGEVASTTTVLSLTNKLWTGSKEGKLNSERLQEVLGPSFDSQIEEILKKYDIDINREEFLSQKNRPLDETWSSLDDQMIVKQVRETIILEKGVVMQKIIGREKVTQYVEEGANTVGGFTARYQDVAELKTAHSLKEELRLDYNPFWDPHHPQNKNPFYNKKYPNLYLNELDQFKDDPVFALRFHVDNPNNYQPPFKSVPEIKEQYPLTGNGFAGGSTSVIPEFEMKKGTVEVLARGAEIYKVNPDGTQMLVARYNGRKWIIVVENW</sequence>
<dbReference type="PANTHER" id="PTHR34976">
    <property type="entry name" value="RIBONUCLEASE YQCG-RELATED"/>
    <property type="match status" value="1"/>
</dbReference>
<evidence type="ECO:0000313" key="2">
    <source>
        <dbReference type="EMBL" id="PWK05647.1"/>
    </source>
</evidence>
<keyword evidence="3" id="KW-1185">Reference proteome</keyword>
<feature type="coiled-coil region" evidence="1">
    <location>
        <begin position="54"/>
        <end position="84"/>
    </location>
</feature>
<reference evidence="2 3" key="1">
    <citation type="submission" date="2018-05" db="EMBL/GenBank/DDBJ databases">
        <title>Genomic Encyclopedia of Type Strains, Phase IV (KMG-IV): sequencing the most valuable type-strain genomes for metagenomic binning, comparative biology and taxonomic classification.</title>
        <authorList>
            <person name="Goeker M."/>
        </authorList>
    </citation>
    <scope>NUCLEOTIDE SEQUENCE [LARGE SCALE GENOMIC DNA]</scope>
    <source>
        <strain evidence="2 3">DSM 18773</strain>
    </source>
</reference>
<dbReference type="RefSeq" id="WP_109691004.1">
    <property type="nucleotide sequence ID" value="NZ_QGGL01000022.1"/>
</dbReference>
<dbReference type="OrthoDB" id="6636741at2"/>
<organism evidence="2 3">
    <name type="scientific">Tumebacillus permanentifrigoris</name>
    <dbReference type="NCBI Taxonomy" id="378543"/>
    <lineage>
        <taxon>Bacteria</taxon>
        <taxon>Bacillati</taxon>
        <taxon>Bacillota</taxon>
        <taxon>Bacilli</taxon>
        <taxon>Bacillales</taxon>
        <taxon>Alicyclobacillaceae</taxon>
        <taxon>Tumebacillus</taxon>
    </lineage>
</organism>
<keyword evidence="1" id="KW-0175">Coiled coil</keyword>
<comment type="caution">
    <text evidence="2">The sequence shown here is derived from an EMBL/GenBank/DDBJ whole genome shotgun (WGS) entry which is preliminary data.</text>
</comment>
<dbReference type="AlphaFoldDB" id="A0A316D504"/>
<dbReference type="Proteomes" id="UP000245634">
    <property type="component" value="Unassembled WGS sequence"/>
</dbReference>
<feature type="coiled-coil region" evidence="1">
    <location>
        <begin position="108"/>
        <end position="139"/>
    </location>
</feature>
<dbReference type="InterPro" id="IPR010310">
    <property type="entry name" value="T7SS_ESAT-6-like"/>
</dbReference>
<dbReference type="InterPro" id="IPR036689">
    <property type="entry name" value="ESAT-6-like_sf"/>
</dbReference>
<evidence type="ECO:0000313" key="3">
    <source>
        <dbReference type="Proteomes" id="UP000245634"/>
    </source>
</evidence>
<dbReference type="InterPro" id="IPR051768">
    <property type="entry name" value="Bact_secretion_toxin"/>
</dbReference>
<dbReference type="Pfam" id="PF06013">
    <property type="entry name" value="WXG100"/>
    <property type="match status" value="1"/>
</dbReference>
<accession>A0A316D504</accession>
<evidence type="ECO:0000256" key="1">
    <source>
        <dbReference type="SAM" id="Coils"/>
    </source>
</evidence>
<dbReference type="SUPFAM" id="SSF140453">
    <property type="entry name" value="EsxAB dimer-like"/>
    <property type="match status" value="1"/>
</dbReference>
<proteinExistence type="predicted"/>
<protein>
    <submittedName>
        <fullName evidence="2">Type VII secretion system (Wss) protein ESAT-6</fullName>
    </submittedName>
</protein>